<reference evidence="5 6" key="1">
    <citation type="journal article" date="2019" name="Nat. Plants">
        <title>Genome sequencing of Musa balbisiana reveals subgenome evolution and function divergence in polyploid bananas.</title>
        <authorList>
            <person name="Yao X."/>
        </authorList>
    </citation>
    <scope>NUCLEOTIDE SEQUENCE [LARGE SCALE GENOMIC DNA]</scope>
    <source>
        <strain evidence="6">cv. DH-PKW</strain>
        <tissue evidence="5">Leaves</tissue>
    </source>
</reference>
<name>A0A4S8J7F9_MUSBA</name>
<dbReference type="CDD" id="cd22437">
    <property type="entry name" value="KH-I_BTR1_rpt2"/>
    <property type="match status" value="1"/>
</dbReference>
<dbReference type="Gene3D" id="3.30.1370.10">
    <property type="entry name" value="K Homology domain, type 1"/>
    <property type="match status" value="3"/>
</dbReference>
<dbReference type="Pfam" id="PF00013">
    <property type="entry name" value="KH_1"/>
    <property type="match status" value="3"/>
</dbReference>
<dbReference type="SUPFAM" id="SSF54791">
    <property type="entry name" value="Eukaryotic type KH-domain (KH-domain type I)"/>
    <property type="match status" value="3"/>
</dbReference>
<feature type="domain" description="K Homology" evidence="4">
    <location>
        <begin position="261"/>
        <end position="334"/>
    </location>
</feature>
<dbReference type="PROSITE" id="PS50084">
    <property type="entry name" value="KH_TYPE_1"/>
    <property type="match status" value="3"/>
</dbReference>
<organism evidence="5 6">
    <name type="scientific">Musa balbisiana</name>
    <name type="common">Banana</name>
    <dbReference type="NCBI Taxonomy" id="52838"/>
    <lineage>
        <taxon>Eukaryota</taxon>
        <taxon>Viridiplantae</taxon>
        <taxon>Streptophyta</taxon>
        <taxon>Embryophyta</taxon>
        <taxon>Tracheophyta</taxon>
        <taxon>Spermatophyta</taxon>
        <taxon>Magnoliopsida</taxon>
        <taxon>Liliopsida</taxon>
        <taxon>Zingiberales</taxon>
        <taxon>Musaceae</taxon>
        <taxon>Musa</taxon>
    </lineage>
</organism>
<protein>
    <recommendedName>
        <fullName evidence="4">K Homology domain-containing protein</fullName>
    </recommendedName>
</protein>
<dbReference type="InterPro" id="IPR004087">
    <property type="entry name" value="KH_dom"/>
</dbReference>
<dbReference type="AlphaFoldDB" id="A0A4S8J7F9"/>
<evidence type="ECO:0000313" key="5">
    <source>
        <dbReference type="EMBL" id="THU57109.1"/>
    </source>
</evidence>
<evidence type="ECO:0000256" key="3">
    <source>
        <dbReference type="SAM" id="MobiDB-lite"/>
    </source>
</evidence>
<feature type="region of interest" description="Disordered" evidence="3">
    <location>
        <begin position="1"/>
        <end position="33"/>
    </location>
</feature>
<evidence type="ECO:0000313" key="6">
    <source>
        <dbReference type="Proteomes" id="UP000317650"/>
    </source>
</evidence>
<accession>A0A4S8J7F9</accession>
<feature type="domain" description="K Homology" evidence="4">
    <location>
        <begin position="116"/>
        <end position="188"/>
    </location>
</feature>
<feature type="compositionally biased region" description="Basic and acidic residues" evidence="3">
    <location>
        <begin position="1"/>
        <end position="16"/>
    </location>
</feature>
<dbReference type="GO" id="GO:0003723">
    <property type="term" value="F:RNA binding"/>
    <property type="evidence" value="ECO:0007669"/>
    <property type="project" value="UniProtKB-UniRule"/>
</dbReference>
<dbReference type="InterPro" id="IPR036612">
    <property type="entry name" value="KH_dom_type_1_sf"/>
</dbReference>
<evidence type="ECO:0000256" key="1">
    <source>
        <dbReference type="ARBA" id="ARBA00022737"/>
    </source>
</evidence>
<dbReference type="Proteomes" id="UP000317650">
    <property type="component" value="Chromosome 3"/>
</dbReference>
<gene>
    <name evidence="5" type="ORF">C4D60_Mb03t00030</name>
</gene>
<evidence type="ECO:0000259" key="4">
    <source>
        <dbReference type="SMART" id="SM00322"/>
    </source>
</evidence>
<keyword evidence="2" id="KW-0694">RNA-binding</keyword>
<proteinExistence type="predicted"/>
<keyword evidence="6" id="KW-1185">Reference proteome</keyword>
<dbReference type="InterPro" id="IPR004088">
    <property type="entry name" value="KH_dom_type_1"/>
</dbReference>
<comment type="caution">
    <text evidence="5">The sequence shown here is derived from an EMBL/GenBank/DDBJ whole genome shotgun (WGS) entry which is preliminary data.</text>
</comment>
<keyword evidence="1" id="KW-0677">Repeat</keyword>
<sequence length="393" mass="42227">MESPELHGDSSRDTVPRRSQRPRSPPLDDKEKQTHIRFLVSNTAAGCIIGKGGLTITEFQSQSGARIQLSRNHEVFPGTSDRIILISGAFSEVMKAMELILEKLLNEVEEGNDVEGRSKVRLIVPNSSCGAIIGKGGSTIKSFIEESQAGIKISPQDNIAGLNDRLVSLTGSFEEQMHVIFLILSKLIEDAHYPQTLNSPFPYSGVNFPGFRGVPVSYMIPSVAYPVGYGANGIGGKYLSNKGVASPLVSSRSPGGSHENQSNSTTIGIADEHIGAVVGRGGRNIMEISQVSGARIKISDRGDFILGTSDRKVTITGSSEAICAAEAMIMQKASTSVRTENPFACKQCSCRNLRCTMFLFVCRALPTTETCELIFSSSVRVPAVNKGRQPNSS</sequence>
<evidence type="ECO:0000256" key="2">
    <source>
        <dbReference type="PROSITE-ProRule" id="PRU00117"/>
    </source>
</evidence>
<feature type="domain" description="K Homology" evidence="4">
    <location>
        <begin position="32"/>
        <end position="105"/>
    </location>
</feature>
<dbReference type="PANTHER" id="PTHR10288">
    <property type="entry name" value="KH DOMAIN CONTAINING RNA BINDING PROTEIN"/>
    <property type="match status" value="1"/>
</dbReference>
<dbReference type="SMART" id="SM00322">
    <property type="entry name" value="KH"/>
    <property type="match status" value="3"/>
</dbReference>
<dbReference type="EMBL" id="PYDT01000006">
    <property type="protein sequence ID" value="THU57109.1"/>
    <property type="molecule type" value="Genomic_DNA"/>
</dbReference>